<reference evidence="3 4" key="1">
    <citation type="submission" date="2016-10" db="EMBL/GenBank/DDBJ databases">
        <authorList>
            <person name="de Groot N.N."/>
        </authorList>
    </citation>
    <scope>NUCLEOTIDE SEQUENCE [LARGE SCALE GENOMIC DNA]</scope>
    <source>
        <strain evidence="3 4">ATCC 35022</strain>
    </source>
</reference>
<dbReference type="PANTHER" id="PTHR43540">
    <property type="entry name" value="PEROXYUREIDOACRYLATE/UREIDOACRYLATE AMIDOHYDROLASE-RELATED"/>
    <property type="match status" value="1"/>
</dbReference>
<dbReference type="GO" id="GO:0016787">
    <property type="term" value="F:hydrolase activity"/>
    <property type="evidence" value="ECO:0007669"/>
    <property type="project" value="UniProtKB-KW"/>
</dbReference>
<dbReference type="InterPro" id="IPR000868">
    <property type="entry name" value="Isochorismatase-like_dom"/>
</dbReference>
<dbReference type="InterPro" id="IPR050272">
    <property type="entry name" value="Isochorismatase-like_hydrls"/>
</dbReference>
<dbReference type="OrthoDB" id="9807387at2"/>
<dbReference type="InterPro" id="IPR036380">
    <property type="entry name" value="Isochorismatase-like_sf"/>
</dbReference>
<keyword evidence="1" id="KW-0378">Hydrolase</keyword>
<protein>
    <submittedName>
        <fullName evidence="3">Isochorismatase family protein</fullName>
    </submittedName>
</protein>
<evidence type="ECO:0000313" key="4">
    <source>
        <dbReference type="Proteomes" id="UP000199071"/>
    </source>
</evidence>
<dbReference type="RefSeq" id="WP_090879934.1">
    <property type="nucleotide sequence ID" value="NZ_FMXQ01000011.1"/>
</dbReference>
<dbReference type="PANTHER" id="PTHR43540:SF6">
    <property type="entry name" value="ISOCHORISMATASE-LIKE DOMAIN-CONTAINING PROTEIN"/>
    <property type="match status" value="1"/>
</dbReference>
<evidence type="ECO:0000256" key="1">
    <source>
        <dbReference type="ARBA" id="ARBA00022801"/>
    </source>
</evidence>
<evidence type="ECO:0000313" key="3">
    <source>
        <dbReference type="EMBL" id="SDB54302.1"/>
    </source>
</evidence>
<name>A0A1G6EAD1_9HYPH</name>
<dbReference type="Pfam" id="PF00857">
    <property type="entry name" value="Isochorismatase"/>
    <property type="match status" value="1"/>
</dbReference>
<gene>
    <name evidence="3" type="ORF">SAMN02982931_04270</name>
</gene>
<feature type="domain" description="Isochorismatase-like" evidence="2">
    <location>
        <begin position="14"/>
        <end position="199"/>
    </location>
</feature>
<dbReference type="STRING" id="665467.SAMN02982931_04270"/>
<dbReference type="CDD" id="cd00431">
    <property type="entry name" value="cysteine_hydrolases"/>
    <property type="match status" value="1"/>
</dbReference>
<sequence length="209" mass="23267">MPLELPFEFDPGRSALVVVDMQNDFVRETAPLEVPDARKTIVPINNLIGAWRALGRPVIFTHFQAGETPSLLWTWSRQIHAPTNCCKVGFRRTYPDIEGERDCIAVIDELDCRPEDPRIDKYWYGSFFRTPLKDILLSYGADSIVVTGTVTQICVEDTVRQAFHEGFKVIVAEDGVSSFAPDLHAATLKNIAMKFGAVAPSSEIIAAVQ</sequence>
<proteinExistence type="predicted"/>
<dbReference type="EMBL" id="FMXQ01000011">
    <property type="protein sequence ID" value="SDB54302.1"/>
    <property type="molecule type" value="Genomic_DNA"/>
</dbReference>
<accession>A0A1G6EAD1</accession>
<dbReference type="SUPFAM" id="SSF52499">
    <property type="entry name" value="Isochorismatase-like hydrolases"/>
    <property type="match status" value="1"/>
</dbReference>
<evidence type="ECO:0000259" key="2">
    <source>
        <dbReference type="Pfam" id="PF00857"/>
    </source>
</evidence>
<dbReference type="AlphaFoldDB" id="A0A1G6EAD1"/>
<organism evidence="3 4">
    <name type="scientific">Bauldia litoralis</name>
    <dbReference type="NCBI Taxonomy" id="665467"/>
    <lineage>
        <taxon>Bacteria</taxon>
        <taxon>Pseudomonadati</taxon>
        <taxon>Pseudomonadota</taxon>
        <taxon>Alphaproteobacteria</taxon>
        <taxon>Hyphomicrobiales</taxon>
        <taxon>Kaistiaceae</taxon>
        <taxon>Bauldia</taxon>
    </lineage>
</organism>
<dbReference type="Proteomes" id="UP000199071">
    <property type="component" value="Unassembled WGS sequence"/>
</dbReference>
<dbReference type="Gene3D" id="3.40.50.850">
    <property type="entry name" value="Isochorismatase-like"/>
    <property type="match status" value="1"/>
</dbReference>
<keyword evidence="4" id="KW-1185">Reference proteome</keyword>